<evidence type="ECO:0000313" key="1">
    <source>
        <dbReference type="EMBL" id="GMI05142.1"/>
    </source>
</evidence>
<dbReference type="SUPFAM" id="SSF53335">
    <property type="entry name" value="S-adenosyl-L-methionine-dependent methyltransferases"/>
    <property type="match status" value="1"/>
</dbReference>
<proteinExistence type="predicted"/>
<gene>
    <name evidence="1" type="ORF">TrRE_jg2674</name>
</gene>
<evidence type="ECO:0008006" key="3">
    <source>
        <dbReference type="Google" id="ProtNLM"/>
    </source>
</evidence>
<reference evidence="1" key="1">
    <citation type="submission" date="2022-07" db="EMBL/GenBank/DDBJ databases">
        <title>Genome analysis of Parmales, a sister group of diatoms, reveals the evolutionary specialization of diatoms from phago-mixotrophs to photoautotrophs.</title>
        <authorList>
            <person name="Ban H."/>
            <person name="Sato S."/>
            <person name="Yoshikawa S."/>
            <person name="Kazumasa Y."/>
            <person name="Nakamura Y."/>
            <person name="Ichinomiya M."/>
            <person name="Saitoh K."/>
            <person name="Sato N."/>
            <person name="Blanc-Mathieu R."/>
            <person name="Endo H."/>
            <person name="Kuwata A."/>
            <person name="Ogata H."/>
        </authorList>
    </citation>
    <scope>NUCLEOTIDE SEQUENCE</scope>
</reference>
<keyword evidence="2" id="KW-1185">Reference proteome</keyword>
<organism evidence="1 2">
    <name type="scientific">Triparma retinervis</name>
    <dbReference type="NCBI Taxonomy" id="2557542"/>
    <lineage>
        <taxon>Eukaryota</taxon>
        <taxon>Sar</taxon>
        <taxon>Stramenopiles</taxon>
        <taxon>Ochrophyta</taxon>
        <taxon>Bolidophyceae</taxon>
        <taxon>Parmales</taxon>
        <taxon>Triparmaceae</taxon>
        <taxon>Triparma</taxon>
    </lineage>
</organism>
<sequence length="237" mass="25854">MIYDTPFFGLLTITASPRGAKYSKFLLSCYDFVVWEINSPICWGIEAETIRSLYASNAGNTHADIGPGTGFFLPGSPRVRDLTVLDFNSEALTMVKDRILPSNQLTALHRFMVDMMEPDPFVDPSIAGPPFTWIEVNKFDSVAANFVVHCIKTRGSGEGGVNSGIAGGKEVFFTNVAKLLKPGGCFFGSTIVNEPGGGFNKRGAEVMGRFNGSGIFHNVDDTQADLREVLERHFDDV</sequence>
<dbReference type="InterPro" id="IPR029063">
    <property type="entry name" value="SAM-dependent_MTases_sf"/>
</dbReference>
<dbReference type="AlphaFoldDB" id="A0A9W7CB82"/>
<evidence type="ECO:0000313" key="2">
    <source>
        <dbReference type="Proteomes" id="UP001165082"/>
    </source>
</evidence>
<protein>
    <recommendedName>
        <fullName evidence="3">Methyltransferase domain-containing protein</fullName>
    </recommendedName>
</protein>
<feature type="non-terminal residue" evidence="1">
    <location>
        <position position="237"/>
    </location>
</feature>
<comment type="caution">
    <text evidence="1">The sequence shown here is derived from an EMBL/GenBank/DDBJ whole genome shotgun (WGS) entry which is preliminary data.</text>
</comment>
<dbReference type="EMBL" id="BRXZ01000102">
    <property type="protein sequence ID" value="GMI05142.1"/>
    <property type="molecule type" value="Genomic_DNA"/>
</dbReference>
<dbReference type="Gene3D" id="3.40.50.150">
    <property type="entry name" value="Vaccinia Virus protein VP39"/>
    <property type="match status" value="1"/>
</dbReference>
<dbReference type="OrthoDB" id="10061782at2759"/>
<dbReference type="Proteomes" id="UP001165082">
    <property type="component" value="Unassembled WGS sequence"/>
</dbReference>
<accession>A0A9W7CB82</accession>
<name>A0A9W7CB82_9STRA</name>